<dbReference type="GO" id="GO:0016705">
    <property type="term" value="F:oxidoreductase activity, acting on paired donors, with incorporation or reduction of molecular oxygen"/>
    <property type="evidence" value="ECO:0007669"/>
    <property type="project" value="InterPro"/>
</dbReference>
<evidence type="ECO:0000256" key="1">
    <source>
        <dbReference type="ARBA" id="ARBA00001971"/>
    </source>
</evidence>
<evidence type="ECO:0000256" key="9">
    <source>
        <dbReference type="RuleBase" id="RU000461"/>
    </source>
</evidence>
<comment type="caution">
    <text evidence="11">The sequence shown here is derived from an EMBL/GenBank/DDBJ whole genome shotgun (WGS) entry which is preliminary data.</text>
</comment>
<protein>
    <recommendedName>
        <fullName evidence="13">Cytochrome P450</fullName>
    </recommendedName>
</protein>
<evidence type="ECO:0000256" key="10">
    <source>
        <dbReference type="SAM" id="Phobius"/>
    </source>
</evidence>
<dbReference type="GO" id="GO:0044550">
    <property type="term" value="P:secondary metabolite biosynthetic process"/>
    <property type="evidence" value="ECO:0007669"/>
    <property type="project" value="UniProtKB-ARBA"/>
</dbReference>
<evidence type="ECO:0008006" key="13">
    <source>
        <dbReference type="Google" id="ProtNLM"/>
    </source>
</evidence>
<evidence type="ECO:0000256" key="5">
    <source>
        <dbReference type="ARBA" id="ARBA00023002"/>
    </source>
</evidence>
<dbReference type="PROSITE" id="PS00086">
    <property type="entry name" value="CYTOCHROME_P450"/>
    <property type="match status" value="1"/>
</dbReference>
<keyword evidence="6 8" id="KW-0408">Iron</keyword>
<evidence type="ECO:0000313" key="11">
    <source>
        <dbReference type="EMBL" id="KAK1407506.1"/>
    </source>
</evidence>
<evidence type="ECO:0000256" key="7">
    <source>
        <dbReference type="ARBA" id="ARBA00023033"/>
    </source>
</evidence>
<dbReference type="PANTHER" id="PTHR47944:SF4">
    <property type="entry name" value="OS09G0441700 PROTEIN"/>
    <property type="match status" value="1"/>
</dbReference>
<keyword evidence="7 9" id="KW-0503">Monooxygenase</keyword>
<keyword evidence="10" id="KW-0472">Membrane</keyword>
<dbReference type="Proteomes" id="UP001229421">
    <property type="component" value="Unassembled WGS sequence"/>
</dbReference>
<keyword evidence="12" id="KW-1185">Reference proteome</keyword>
<feature type="transmembrane region" description="Helical" evidence="10">
    <location>
        <begin position="69"/>
        <end position="88"/>
    </location>
</feature>
<keyword evidence="5 9" id="KW-0560">Oxidoreductase</keyword>
<dbReference type="SUPFAM" id="SSF48264">
    <property type="entry name" value="Cytochrome P450"/>
    <property type="match status" value="1"/>
</dbReference>
<name>A0AAD8NGU5_TARER</name>
<keyword evidence="10" id="KW-0812">Transmembrane</keyword>
<dbReference type="InterPro" id="IPR036396">
    <property type="entry name" value="Cyt_P450_sf"/>
</dbReference>
<feature type="binding site" description="axial binding residue" evidence="8">
    <location>
        <position position="524"/>
    </location>
    <ligand>
        <name>heme</name>
        <dbReference type="ChEBI" id="CHEBI:30413"/>
    </ligand>
    <ligandPart>
        <name>Fe</name>
        <dbReference type="ChEBI" id="CHEBI:18248"/>
    </ligandPart>
</feature>
<keyword evidence="4 8" id="KW-0479">Metal-binding</keyword>
<dbReference type="Gene3D" id="1.10.630.10">
    <property type="entry name" value="Cytochrome P450"/>
    <property type="match status" value="1"/>
</dbReference>
<dbReference type="InterPro" id="IPR002401">
    <property type="entry name" value="Cyt_P450_E_grp-I"/>
</dbReference>
<dbReference type="InterPro" id="IPR017972">
    <property type="entry name" value="Cyt_P450_CS"/>
</dbReference>
<keyword evidence="3 8" id="KW-0349">Heme</keyword>
<reference evidence="11" key="1">
    <citation type="journal article" date="2023" name="bioRxiv">
        <title>Improved chromosome-level genome assembly for marigold (Tagetes erecta).</title>
        <authorList>
            <person name="Jiang F."/>
            <person name="Yuan L."/>
            <person name="Wang S."/>
            <person name="Wang H."/>
            <person name="Xu D."/>
            <person name="Wang A."/>
            <person name="Fan W."/>
        </authorList>
    </citation>
    <scope>NUCLEOTIDE SEQUENCE</scope>
    <source>
        <strain evidence="11">WSJ</strain>
        <tissue evidence="11">Leaf</tissue>
    </source>
</reference>
<accession>A0AAD8NGU5</accession>
<dbReference type="EMBL" id="JAUHHV010000011">
    <property type="protein sequence ID" value="KAK1407506.1"/>
    <property type="molecule type" value="Genomic_DNA"/>
</dbReference>
<evidence type="ECO:0000256" key="4">
    <source>
        <dbReference type="ARBA" id="ARBA00022723"/>
    </source>
</evidence>
<proteinExistence type="inferred from homology"/>
<dbReference type="InterPro" id="IPR001128">
    <property type="entry name" value="Cyt_P450"/>
</dbReference>
<gene>
    <name evidence="11" type="ORF">QVD17_39122</name>
</gene>
<evidence type="ECO:0000256" key="6">
    <source>
        <dbReference type="ARBA" id="ARBA00023004"/>
    </source>
</evidence>
<keyword evidence="10" id="KW-1133">Transmembrane helix</keyword>
<dbReference type="AlphaFoldDB" id="A0AAD8NGU5"/>
<dbReference type="GO" id="GO:0005506">
    <property type="term" value="F:iron ion binding"/>
    <property type="evidence" value="ECO:0007669"/>
    <property type="project" value="InterPro"/>
</dbReference>
<dbReference type="PANTHER" id="PTHR47944">
    <property type="entry name" value="CYTOCHROME P450 98A9"/>
    <property type="match status" value="1"/>
</dbReference>
<evidence type="ECO:0000256" key="3">
    <source>
        <dbReference type="ARBA" id="ARBA00022617"/>
    </source>
</evidence>
<sequence length="595" mass="67372">MDHICRHLQKKRWTKLSAVCNKKSVLVMGGGTGRWCVGDGGGQWVEVVVEDGAGGGGGVVDDDGGGGQWVVAALVLIIIIFIFVNRFLNKKYSTNPHSLPPGPTPLPFIGCTIQMLLNKPTFRWIHKLMNEFDTPILRIQLGSSTNIIVVSSPDLACEFLKKQDEIFLSRPDFLSANLTSGGYLTAIFSPFGEQWRKMRRIITRELLSQSIHKSLQPKRDEEADHLLRYICNQIDKQDAIVDGGLVNVRVLSQHFCGNIMRNIVFGKRLFGRGMEDGRPGEEETEYVAAIFTILKYVYAFCITDYFPWLREKSDFDGHEKKIRIAIESVRKYQDPLVDERIRMWNDGARNECCDWLDVLIKHQNPKLMPEEIKAQLIELMIAAIDNPSNAVEWTIGEMINEPMILKRAVEELDHVVGRQRLVEEQDIPKLNYLKACIKEAFRLHPISPFIPPHVSTKDTTVAGYFIPKGSHVILSRYGLGRNPNVWANPLRFDPDRHLCGEGKQVLLSDNSMRLISFSTGKRGCPGIVLGTTITTMMLARMVQGFTWEAPCNERFIELVENQDDICLAKPLVAIAKPRLPRNMYPLQVDEKKYGV</sequence>
<comment type="cofactor">
    <cofactor evidence="1 8">
        <name>heme</name>
        <dbReference type="ChEBI" id="CHEBI:30413"/>
    </cofactor>
</comment>
<comment type="similarity">
    <text evidence="2 9">Belongs to the cytochrome P450 family.</text>
</comment>
<evidence type="ECO:0000256" key="8">
    <source>
        <dbReference type="PIRSR" id="PIRSR602401-1"/>
    </source>
</evidence>
<dbReference type="Pfam" id="PF00067">
    <property type="entry name" value="p450"/>
    <property type="match status" value="1"/>
</dbReference>
<evidence type="ECO:0000313" key="12">
    <source>
        <dbReference type="Proteomes" id="UP001229421"/>
    </source>
</evidence>
<organism evidence="11 12">
    <name type="scientific">Tagetes erecta</name>
    <name type="common">African marigold</name>
    <dbReference type="NCBI Taxonomy" id="13708"/>
    <lineage>
        <taxon>Eukaryota</taxon>
        <taxon>Viridiplantae</taxon>
        <taxon>Streptophyta</taxon>
        <taxon>Embryophyta</taxon>
        <taxon>Tracheophyta</taxon>
        <taxon>Spermatophyta</taxon>
        <taxon>Magnoliopsida</taxon>
        <taxon>eudicotyledons</taxon>
        <taxon>Gunneridae</taxon>
        <taxon>Pentapetalae</taxon>
        <taxon>asterids</taxon>
        <taxon>campanulids</taxon>
        <taxon>Asterales</taxon>
        <taxon>Asteraceae</taxon>
        <taxon>Asteroideae</taxon>
        <taxon>Heliantheae alliance</taxon>
        <taxon>Tageteae</taxon>
        <taxon>Tagetes</taxon>
    </lineage>
</organism>
<dbReference type="PRINTS" id="PR00463">
    <property type="entry name" value="EP450I"/>
</dbReference>
<dbReference type="GO" id="GO:0020037">
    <property type="term" value="F:heme binding"/>
    <property type="evidence" value="ECO:0007669"/>
    <property type="project" value="InterPro"/>
</dbReference>
<evidence type="ECO:0000256" key="2">
    <source>
        <dbReference type="ARBA" id="ARBA00010617"/>
    </source>
</evidence>
<dbReference type="GO" id="GO:0004497">
    <property type="term" value="F:monooxygenase activity"/>
    <property type="evidence" value="ECO:0007669"/>
    <property type="project" value="UniProtKB-KW"/>
</dbReference>